<gene>
    <name evidence="1" type="ORF">FOE78_19070</name>
</gene>
<evidence type="ECO:0000313" key="2">
    <source>
        <dbReference type="Proteomes" id="UP000319263"/>
    </source>
</evidence>
<keyword evidence="2" id="KW-1185">Reference proteome</keyword>
<dbReference type="Proteomes" id="UP000319263">
    <property type="component" value="Chromosome"/>
</dbReference>
<dbReference type="OrthoDB" id="278204at2"/>
<reference evidence="1 2" key="1">
    <citation type="submission" date="2019-07" db="EMBL/GenBank/DDBJ databases">
        <title>Microlunatus dokdonensis sp. nov. isolated from the rhizospheric soil of the wild plant Elymus tsukushiensis.</title>
        <authorList>
            <person name="Ghim S.-Y."/>
            <person name="Hwang Y.-J."/>
            <person name="Son J.-S."/>
            <person name="Shin J.-H."/>
        </authorList>
    </citation>
    <scope>NUCLEOTIDE SEQUENCE [LARGE SCALE GENOMIC DNA]</scope>
    <source>
        <strain evidence="1 2">KUDC0627</strain>
    </source>
</reference>
<accession>A0A516Q2X0</accession>
<organism evidence="1 2">
    <name type="scientific">Microlunatus elymi</name>
    <dbReference type="NCBI Taxonomy" id="2596828"/>
    <lineage>
        <taxon>Bacteria</taxon>
        <taxon>Bacillati</taxon>
        <taxon>Actinomycetota</taxon>
        <taxon>Actinomycetes</taxon>
        <taxon>Propionibacteriales</taxon>
        <taxon>Propionibacteriaceae</taxon>
        <taxon>Microlunatus</taxon>
    </lineage>
</organism>
<sequence>MTYRWSQLDEARTELREAASFLEDEREGWGDRFIDAVEAAIASIVESPHTWALHRGKARTPPVHTRSVAGFRYDIKYLVHGEEVVIIAYAHERRRPEYWARRVTS</sequence>
<name>A0A516Q2X0_9ACTN</name>
<evidence type="ECO:0000313" key="1">
    <source>
        <dbReference type="EMBL" id="QDP97732.1"/>
    </source>
</evidence>
<proteinExistence type="predicted"/>
<dbReference type="RefSeq" id="WP_143987689.1">
    <property type="nucleotide sequence ID" value="NZ_CP041692.1"/>
</dbReference>
<dbReference type="EMBL" id="CP041692">
    <property type="protein sequence ID" value="QDP97732.1"/>
    <property type="molecule type" value="Genomic_DNA"/>
</dbReference>
<dbReference type="AlphaFoldDB" id="A0A516Q2X0"/>
<dbReference type="InterPro" id="IPR035093">
    <property type="entry name" value="RelE/ParE_toxin_dom_sf"/>
</dbReference>
<dbReference type="Gene3D" id="3.30.2310.20">
    <property type="entry name" value="RelE-like"/>
    <property type="match status" value="1"/>
</dbReference>
<dbReference type="KEGG" id="mik:FOE78_19070"/>
<protein>
    <submittedName>
        <fullName evidence="1">Type II toxin-antitoxin system RelE/ParE family toxin</fullName>
    </submittedName>
</protein>